<dbReference type="PANTHER" id="PTHR33911">
    <property type="entry name" value="RRNA-PROCESSING PROTEIN EFG1"/>
    <property type="match status" value="1"/>
</dbReference>
<feature type="non-terminal residue" evidence="11">
    <location>
        <position position="1"/>
    </location>
</feature>
<dbReference type="EMBL" id="NCSJ02000299">
    <property type="protein sequence ID" value="RFU25861.1"/>
    <property type="molecule type" value="Genomic_DNA"/>
</dbReference>
<feature type="region of interest" description="Disordered" evidence="10">
    <location>
        <begin position="254"/>
        <end position="331"/>
    </location>
</feature>
<dbReference type="OrthoDB" id="47732at2759"/>
<comment type="subcellular location">
    <subcellularLocation>
        <location evidence="2">Nucleus</location>
        <location evidence="2">Nucleolus</location>
    </subcellularLocation>
</comment>
<name>A0A3E2GXN3_SCYLI</name>
<dbReference type="Proteomes" id="UP000258309">
    <property type="component" value="Unassembled WGS sequence"/>
</dbReference>
<dbReference type="OMA" id="APEQENP"/>
<organism evidence="11 12">
    <name type="scientific">Scytalidium lignicola</name>
    <name type="common">Hyphomycete</name>
    <dbReference type="NCBI Taxonomy" id="5539"/>
    <lineage>
        <taxon>Eukaryota</taxon>
        <taxon>Fungi</taxon>
        <taxon>Dikarya</taxon>
        <taxon>Ascomycota</taxon>
        <taxon>Pezizomycotina</taxon>
        <taxon>Leotiomycetes</taxon>
        <taxon>Leotiomycetes incertae sedis</taxon>
        <taxon>Scytalidium</taxon>
    </lineage>
</organism>
<evidence type="ECO:0000256" key="7">
    <source>
        <dbReference type="ARBA" id="ARBA00023054"/>
    </source>
</evidence>
<accession>A0A3E2GXN3</accession>
<comment type="function">
    <text evidence="1">Involved in rRNA processing.</text>
</comment>
<dbReference type="InterPro" id="IPR050786">
    <property type="entry name" value="EFG1_rRNA-proc"/>
</dbReference>
<feature type="non-terminal residue" evidence="11">
    <location>
        <position position="331"/>
    </location>
</feature>
<comment type="similarity">
    <text evidence="3">Belongs to the EFG1 family.</text>
</comment>
<evidence type="ECO:0000256" key="6">
    <source>
        <dbReference type="ARBA" id="ARBA00022552"/>
    </source>
</evidence>
<evidence type="ECO:0000256" key="3">
    <source>
        <dbReference type="ARBA" id="ARBA00006916"/>
    </source>
</evidence>
<evidence type="ECO:0000256" key="4">
    <source>
        <dbReference type="ARBA" id="ARBA00018689"/>
    </source>
</evidence>
<feature type="compositionally biased region" description="Basic and acidic residues" evidence="10">
    <location>
        <begin position="313"/>
        <end position="325"/>
    </location>
</feature>
<protein>
    <recommendedName>
        <fullName evidence="4">rRNA-processing protein EFG1</fullName>
    </recommendedName>
    <alternativeName>
        <fullName evidence="5">rRNA-processing protein efg1</fullName>
    </alternativeName>
</protein>
<evidence type="ECO:0000256" key="2">
    <source>
        <dbReference type="ARBA" id="ARBA00004604"/>
    </source>
</evidence>
<evidence type="ECO:0000256" key="9">
    <source>
        <dbReference type="SAM" id="Coils"/>
    </source>
</evidence>
<sequence>MKRTLIISIVPPHIPPAPMPVSAKQFSDLIYGTMGQKRKQSEPEGSEIIHGSRQLQIYGDNPKSPKKPRRSEPAEFKRQAHVSSVNAVKKRIRDVTRKLAGAEDMPANIRQENERALAAYQQELATAEAEKIRQKMIKKYHMVRFFERQKATRLVKKLRKSILQSESTEEVENLKKQMHIAEVDLNYTQYFPLAETYIGIYPQRGTGGGKKDEPPTTDTNLKPPMWKEVEKCMENGTLDKLRNRKPDIEIKPIRLPEKKAPKPKVPTVSEDDTAGLNRRQRRARVFGKRDRERAKNKSMGFLKNQEFGAIQHSHKDDDQGDDHSEGGFFEE</sequence>
<keyword evidence="8" id="KW-0539">Nucleus</keyword>
<evidence type="ECO:0000256" key="8">
    <source>
        <dbReference type="ARBA" id="ARBA00023242"/>
    </source>
</evidence>
<feature type="coiled-coil region" evidence="9">
    <location>
        <begin position="85"/>
        <end position="130"/>
    </location>
</feature>
<dbReference type="GO" id="GO:0000462">
    <property type="term" value="P:maturation of SSU-rRNA from tricistronic rRNA transcript (SSU-rRNA, 5.8S rRNA, LSU-rRNA)"/>
    <property type="evidence" value="ECO:0007669"/>
    <property type="project" value="TreeGrafter"/>
</dbReference>
<evidence type="ECO:0000256" key="5">
    <source>
        <dbReference type="ARBA" id="ARBA00019827"/>
    </source>
</evidence>
<comment type="caution">
    <text evidence="11">The sequence shown here is derived from an EMBL/GenBank/DDBJ whole genome shotgun (WGS) entry which is preliminary data.</text>
</comment>
<dbReference type="GO" id="GO:0005730">
    <property type="term" value="C:nucleolus"/>
    <property type="evidence" value="ECO:0007669"/>
    <property type="project" value="UniProtKB-SubCell"/>
</dbReference>
<dbReference type="AlphaFoldDB" id="A0A3E2GXN3"/>
<evidence type="ECO:0000313" key="12">
    <source>
        <dbReference type="Proteomes" id="UP000258309"/>
    </source>
</evidence>
<evidence type="ECO:0000313" key="11">
    <source>
        <dbReference type="EMBL" id="RFU25861.1"/>
    </source>
</evidence>
<dbReference type="PANTHER" id="PTHR33911:SF1">
    <property type="entry name" value="RRNA-PROCESSING PROTEIN EFG1"/>
    <property type="match status" value="1"/>
</dbReference>
<dbReference type="Pfam" id="PF10153">
    <property type="entry name" value="Efg1"/>
    <property type="match status" value="1"/>
</dbReference>
<feature type="region of interest" description="Disordered" evidence="10">
    <location>
        <begin position="34"/>
        <end position="83"/>
    </location>
</feature>
<keyword evidence="6" id="KW-0698">rRNA processing</keyword>
<proteinExistence type="inferred from homology"/>
<reference evidence="11 12" key="1">
    <citation type="submission" date="2018-05" db="EMBL/GenBank/DDBJ databases">
        <title>Draft genome sequence of Scytalidium lignicola DSM 105466, a ubiquitous saprotrophic fungus.</title>
        <authorList>
            <person name="Buettner E."/>
            <person name="Gebauer A.M."/>
            <person name="Hofrichter M."/>
            <person name="Liers C."/>
            <person name="Kellner H."/>
        </authorList>
    </citation>
    <scope>NUCLEOTIDE SEQUENCE [LARGE SCALE GENOMIC DNA]</scope>
    <source>
        <strain evidence="11 12">DSM 105466</strain>
    </source>
</reference>
<dbReference type="InterPro" id="IPR019310">
    <property type="entry name" value="Efg1"/>
</dbReference>
<dbReference type="STRING" id="5539.A0A3E2GXN3"/>
<dbReference type="GO" id="GO:0030688">
    <property type="term" value="C:preribosome, small subunit precursor"/>
    <property type="evidence" value="ECO:0007669"/>
    <property type="project" value="TreeGrafter"/>
</dbReference>
<evidence type="ECO:0000256" key="10">
    <source>
        <dbReference type="SAM" id="MobiDB-lite"/>
    </source>
</evidence>
<gene>
    <name evidence="11" type="ORF">B7463_g10475</name>
</gene>
<keyword evidence="7 9" id="KW-0175">Coiled coil</keyword>
<keyword evidence="12" id="KW-1185">Reference proteome</keyword>
<evidence type="ECO:0000256" key="1">
    <source>
        <dbReference type="ARBA" id="ARBA00002773"/>
    </source>
</evidence>